<accession>X6P722</accession>
<sequence>MLQRTNKKKMTTLEEQQQLRLLPNDEEILKMSPKVWRQMLTDVGEHIKENEPIVSSSFMLEKCDEDAKENFDWESVCKDSKDENSLKKQLYTIQEQIKLLSQRLQLQESKSIVSQRYQGYNGDINPKLVVNNTCAAILSERQQVVQSSSNDNIHDLRDGADDIVMKLAMDSSNMFRHIFNGSRCDFHRWKRQFLAFNERTNDLLYFRTTVDEGQADILLRWRKAKCALKLELDYAECDIKRNRNSSGKHTYHARVGNTSKTNGLLKTKMGPNNINETISDM</sequence>
<protein>
    <submittedName>
        <fullName evidence="1">Uncharacterized protein</fullName>
    </submittedName>
</protein>
<proteinExistence type="predicted"/>
<dbReference type="Proteomes" id="UP000023152">
    <property type="component" value="Unassembled WGS sequence"/>
</dbReference>
<comment type="caution">
    <text evidence="1">The sequence shown here is derived from an EMBL/GenBank/DDBJ whole genome shotgun (WGS) entry which is preliminary data.</text>
</comment>
<organism evidence="1 2">
    <name type="scientific">Reticulomyxa filosa</name>
    <dbReference type="NCBI Taxonomy" id="46433"/>
    <lineage>
        <taxon>Eukaryota</taxon>
        <taxon>Sar</taxon>
        <taxon>Rhizaria</taxon>
        <taxon>Retaria</taxon>
        <taxon>Foraminifera</taxon>
        <taxon>Monothalamids</taxon>
        <taxon>Reticulomyxidae</taxon>
        <taxon>Reticulomyxa</taxon>
    </lineage>
</organism>
<dbReference type="AlphaFoldDB" id="X6P722"/>
<dbReference type="EMBL" id="ASPP01003403">
    <property type="protein sequence ID" value="ETO33427.1"/>
    <property type="molecule type" value="Genomic_DNA"/>
</dbReference>
<name>X6P722_RETFI</name>
<gene>
    <name evidence="1" type="ORF">RFI_03684</name>
</gene>
<evidence type="ECO:0000313" key="1">
    <source>
        <dbReference type="EMBL" id="ETO33427.1"/>
    </source>
</evidence>
<evidence type="ECO:0000313" key="2">
    <source>
        <dbReference type="Proteomes" id="UP000023152"/>
    </source>
</evidence>
<keyword evidence="2" id="KW-1185">Reference proteome</keyword>
<reference evidence="1 2" key="1">
    <citation type="journal article" date="2013" name="Curr. Biol.">
        <title>The Genome of the Foraminiferan Reticulomyxa filosa.</title>
        <authorList>
            <person name="Glockner G."/>
            <person name="Hulsmann N."/>
            <person name="Schleicher M."/>
            <person name="Noegel A.A."/>
            <person name="Eichinger L."/>
            <person name="Gallinger C."/>
            <person name="Pawlowski J."/>
            <person name="Sierra R."/>
            <person name="Euteneuer U."/>
            <person name="Pillet L."/>
            <person name="Moustafa A."/>
            <person name="Platzer M."/>
            <person name="Groth M."/>
            <person name="Szafranski K."/>
            <person name="Schliwa M."/>
        </authorList>
    </citation>
    <scope>NUCLEOTIDE SEQUENCE [LARGE SCALE GENOMIC DNA]</scope>
</reference>